<comment type="caution">
    <text evidence="2">The sequence shown here is derived from an EMBL/GenBank/DDBJ whole genome shotgun (WGS) entry which is preliminary data.</text>
</comment>
<dbReference type="PANTHER" id="PTHR15657:SF1">
    <property type="entry name" value="THYROID TRANSCRIPTION FACTOR 1-ASSOCIATED PROTEIN 26"/>
    <property type="match status" value="1"/>
</dbReference>
<feature type="compositionally biased region" description="Basic residues" evidence="1">
    <location>
        <begin position="110"/>
        <end position="120"/>
    </location>
</feature>
<protein>
    <recommendedName>
        <fullName evidence="4">rRNA-processing protein FYV7</fullName>
    </recommendedName>
</protein>
<name>A0AAV5JBZ8_9ROSI</name>
<dbReference type="Proteomes" id="UP001054252">
    <property type="component" value="Unassembled WGS sequence"/>
</dbReference>
<gene>
    <name evidence="2" type="ORF">SLEP1_g23266</name>
</gene>
<reference evidence="2 3" key="1">
    <citation type="journal article" date="2021" name="Commun. Biol.">
        <title>The genome of Shorea leprosula (Dipterocarpaceae) highlights the ecological relevance of drought in aseasonal tropical rainforests.</title>
        <authorList>
            <person name="Ng K.K.S."/>
            <person name="Kobayashi M.J."/>
            <person name="Fawcett J.A."/>
            <person name="Hatakeyama M."/>
            <person name="Paape T."/>
            <person name="Ng C.H."/>
            <person name="Ang C.C."/>
            <person name="Tnah L.H."/>
            <person name="Lee C.T."/>
            <person name="Nishiyama T."/>
            <person name="Sese J."/>
            <person name="O'Brien M.J."/>
            <person name="Copetti D."/>
            <person name="Mohd Noor M.I."/>
            <person name="Ong R.C."/>
            <person name="Putra M."/>
            <person name="Sireger I.Z."/>
            <person name="Indrioko S."/>
            <person name="Kosugi Y."/>
            <person name="Izuno A."/>
            <person name="Isagi Y."/>
            <person name="Lee S.L."/>
            <person name="Shimizu K.K."/>
        </authorList>
    </citation>
    <scope>NUCLEOTIDE SEQUENCE [LARGE SCALE GENOMIC DNA]</scope>
    <source>
        <strain evidence="2">214</strain>
    </source>
</reference>
<evidence type="ECO:0000313" key="2">
    <source>
        <dbReference type="EMBL" id="GKV12064.1"/>
    </source>
</evidence>
<dbReference type="GO" id="GO:0005634">
    <property type="term" value="C:nucleus"/>
    <property type="evidence" value="ECO:0007669"/>
    <property type="project" value="TreeGrafter"/>
</dbReference>
<keyword evidence="3" id="KW-1185">Reference proteome</keyword>
<proteinExistence type="predicted"/>
<feature type="compositionally biased region" description="Basic and acidic residues" evidence="1">
    <location>
        <begin position="154"/>
        <end position="166"/>
    </location>
</feature>
<organism evidence="2 3">
    <name type="scientific">Rubroshorea leprosula</name>
    <dbReference type="NCBI Taxonomy" id="152421"/>
    <lineage>
        <taxon>Eukaryota</taxon>
        <taxon>Viridiplantae</taxon>
        <taxon>Streptophyta</taxon>
        <taxon>Embryophyta</taxon>
        <taxon>Tracheophyta</taxon>
        <taxon>Spermatophyta</taxon>
        <taxon>Magnoliopsida</taxon>
        <taxon>eudicotyledons</taxon>
        <taxon>Gunneridae</taxon>
        <taxon>Pentapetalae</taxon>
        <taxon>rosids</taxon>
        <taxon>malvids</taxon>
        <taxon>Malvales</taxon>
        <taxon>Dipterocarpaceae</taxon>
        <taxon>Rubroshorea</taxon>
    </lineage>
</organism>
<feature type="region of interest" description="Disordered" evidence="1">
    <location>
        <begin position="1"/>
        <end position="35"/>
    </location>
</feature>
<feature type="compositionally biased region" description="Basic and acidic residues" evidence="1">
    <location>
        <begin position="121"/>
        <end position="137"/>
    </location>
</feature>
<evidence type="ECO:0008006" key="4">
    <source>
        <dbReference type="Google" id="ProtNLM"/>
    </source>
</evidence>
<evidence type="ECO:0000256" key="1">
    <source>
        <dbReference type="SAM" id="MobiDB-lite"/>
    </source>
</evidence>
<sequence length="199" mass="22994">MKNRGSEGRDNMERTKPNGPKSIDMKKKKKNMQRLGGAGLSLEAFANAKSTNSHYNPALIKKHREFYKNAKYVSKYKKSQKQQNQQGVIPSAKTTQEDDNEEKHCSKLDKRNKKKKKGSHGLKELYEKQQEEKEKARLEREAIIQAKKEERARAEAQRKAARENMLKRTRHGQPVMKYRIEHLLQSIQSSSGSSVNKNT</sequence>
<dbReference type="AlphaFoldDB" id="A0AAV5JBZ8"/>
<feature type="compositionally biased region" description="Basic and acidic residues" evidence="1">
    <location>
        <begin position="1"/>
        <end position="16"/>
    </location>
</feature>
<dbReference type="PANTHER" id="PTHR15657">
    <property type="entry name" value="THYROID TRANSCRIPTION FACTOR 1-ASSOCIATED PROTEIN 26"/>
    <property type="match status" value="1"/>
</dbReference>
<dbReference type="Pfam" id="PF08524">
    <property type="entry name" value="rRNA_processing"/>
    <property type="match status" value="1"/>
</dbReference>
<feature type="region of interest" description="Disordered" evidence="1">
    <location>
        <begin position="75"/>
        <end position="137"/>
    </location>
</feature>
<evidence type="ECO:0000313" key="3">
    <source>
        <dbReference type="Proteomes" id="UP001054252"/>
    </source>
</evidence>
<dbReference type="EMBL" id="BPVZ01000035">
    <property type="protein sequence ID" value="GKV12064.1"/>
    <property type="molecule type" value="Genomic_DNA"/>
</dbReference>
<accession>A0AAV5JBZ8</accession>
<dbReference type="InterPro" id="IPR013730">
    <property type="entry name" value="Fyv7/TAP26"/>
</dbReference>
<feature type="region of interest" description="Disordered" evidence="1">
    <location>
        <begin position="154"/>
        <end position="174"/>
    </location>
</feature>